<gene>
    <name evidence="2" type="ORF">BTM25_40180</name>
</gene>
<dbReference type="RefSeq" id="WP_103564375.1">
    <property type="nucleotide sequence ID" value="NZ_MTBP01000002.1"/>
</dbReference>
<dbReference type="PROSITE" id="PS50075">
    <property type="entry name" value="CARRIER"/>
    <property type="match status" value="1"/>
</dbReference>
<dbReference type="Gene3D" id="1.10.1200.10">
    <property type="entry name" value="ACP-like"/>
    <property type="match status" value="1"/>
</dbReference>
<dbReference type="SUPFAM" id="SSF47336">
    <property type="entry name" value="ACP-like"/>
    <property type="match status" value="1"/>
</dbReference>
<feature type="domain" description="Carrier" evidence="1">
    <location>
        <begin position="5"/>
        <end position="86"/>
    </location>
</feature>
<dbReference type="Pfam" id="PF00550">
    <property type="entry name" value="PP-binding"/>
    <property type="match status" value="1"/>
</dbReference>
<evidence type="ECO:0000313" key="3">
    <source>
        <dbReference type="Proteomes" id="UP000242367"/>
    </source>
</evidence>
<dbReference type="Proteomes" id="UP000242367">
    <property type="component" value="Unassembled WGS sequence"/>
</dbReference>
<reference evidence="2 3" key="1">
    <citation type="journal article" date="2017" name="Chemistry">
        <title>Isolation, Biosynthesis and Chemical Modifications of Rubterolones A-F: Rare Tropolone Alkaloids from Actinomadura sp. 5-2.</title>
        <authorList>
            <person name="Guo H."/>
            <person name="Benndorf R."/>
            <person name="Leichnitz D."/>
            <person name="Klassen J.L."/>
            <person name="Vollmers J."/>
            <person name="Gorls H."/>
            <person name="Steinacker M."/>
            <person name="Weigel C."/>
            <person name="Dahse H.M."/>
            <person name="Kaster A.K."/>
            <person name="de Beer Z.W."/>
            <person name="Poulsen M."/>
            <person name="Beemelmanns C."/>
        </authorList>
    </citation>
    <scope>NUCLEOTIDE SEQUENCE [LARGE SCALE GENOMIC DNA]</scope>
    <source>
        <strain evidence="2 3">5-2</strain>
    </source>
</reference>
<sequence length="89" mass="9773">MVTRAEFYARTRAYLADARERADVAEIGERDHLLALGIVDSLRMVELIAFAEDCLGVEIRAEEHDPEVFSRLATIYDVFGAESSGGGAP</sequence>
<keyword evidence="3" id="KW-1185">Reference proteome</keyword>
<evidence type="ECO:0000259" key="1">
    <source>
        <dbReference type="PROSITE" id="PS50075"/>
    </source>
</evidence>
<dbReference type="InterPro" id="IPR036736">
    <property type="entry name" value="ACP-like_sf"/>
</dbReference>
<proteinExistence type="predicted"/>
<evidence type="ECO:0000313" key="2">
    <source>
        <dbReference type="EMBL" id="POM25374.1"/>
    </source>
</evidence>
<dbReference type="AlphaFoldDB" id="A0A2P4UJZ4"/>
<dbReference type="InterPro" id="IPR009081">
    <property type="entry name" value="PP-bd_ACP"/>
</dbReference>
<name>A0A2P4UJZ4_9ACTN</name>
<dbReference type="EMBL" id="MTBP01000002">
    <property type="protein sequence ID" value="POM25374.1"/>
    <property type="molecule type" value="Genomic_DNA"/>
</dbReference>
<comment type="caution">
    <text evidence="2">The sequence shown here is derived from an EMBL/GenBank/DDBJ whole genome shotgun (WGS) entry which is preliminary data.</text>
</comment>
<accession>A0A2P4UJZ4</accession>
<organism evidence="2 3">
    <name type="scientific">Actinomadura rubteroloni</name>
    <dbReference type="NCBI Taxonomy" id="1926885"/>
    <lineage>
        <taxon>Bacteria</taxon>
        <taxon>Bacillati</taxon>
        <taxon>Actinomycetota</taxon>
        <taxon>Actinomycetes</taxon>
        <taxon>Streptosporangiales</taxon>
        <taxon>Thermomonosporaceae</taxon>
        <taxon>Actinomadura</taxon>
    </lineage>
</organism>
<protein>
    <recommendedName>
        <fullName evidence="1">Carrier domain-containing protein</fullName>
    </recommendedName>
</protein>